<dbReference type="HAMAP" id="MF_00692">
    <property type="entry name" value="SelO"/>
    <property type="match status" value="1"/>
</dbReference>
<evidence type="ECO:0000256" key="6">
    <source>
        <dbReference type="ARBA" id="ARBA00022741"/>
    </source>
</evidence>
<reference evidence="10 11" key="1">
    <citation type="journal article" date="2014" name="Nat. Commun.">
        <title>Klebsormidium flaccidum genome reveals primary factors for plant terrestrial adaptation.</title>
        <authorList>
            <person name="Hori K."/>
            <person name="Maruyama F."/>
            <person name="Fujisawa T."/>
            <person name="Togashi T."/>
            <person name="Yamamoto N."/>
            <person name="Seo M."/>
            <person name="Sato S."/>
            <person name="Yamada T."/>
            <person name="Mori H."/>
            <person name="Tajima N."/>
            <person name="Moriyama T."/>
            <person name="Ikeuchi M."/>
            <person name="Watanabe M."/>
            <person name="Wada H."/>
            <person name="Kobayashi K."/>
            <person name="Saito M."/>
            <person name="Masuda T."/>
            <person name="Sasaki-Sekimoto Y."/>
            <person name="Mashiguchi K."/>
            <person name="Awai K."/>
            <person name="Shimojima M."/>
            <person name="Masuda S."/>
            <person name="Iwai M."/>
            <person name="Nobusawa T."/>
            <person name="Narise T."/>
            <person name="Kondo S."/>
            <person name="Saito H."/>
            <person name="Sato R."/>
            <person name="Murakawa M."/>
            <person name="Ihara Y."/>
            <person name="Oshima-Yamada Y."/>
            <person name="Ohtaka K."/>
            <person name="Satoh M."/>
            <person name="Sonobe K."/>
            <person name="Ishii M."/>
            <person name="Ohtani R."/>
            <person name="Kanamori-Sato M."/>
            <person name="Honoki R."/>
            <person name="Miyazaki D."/>
            <person name="Mochizuki H."/>
            <person name="Umetsu J."/>
            <person name="Higashi K."/>
            <person name="Shibata D."/>
            <person name="Kamiya Y."/>
            <person name="Sato N."/>
            <person name="Nakamura Y."/>
            <person name="Tabata S."/>
            <person name="Ida S."/>
            <person name="Kurokawa K."/>
            <person name="Ohta H."/>
        </authorList>
    </citation>
    <scope>NUCLEOTIDE SEQUENCE [LARGE SCALE GENOMIC DNA]</scope>
    <source>
        <strain evidence="10 11">NIES-2285</strain>
    </source>
</reference>
<comment type="similarity">
    <text evidence="2">Belongs to the SELO family.</text>
</comment>
<keyword evidence="5" id="KW-0479">Metal-binding</keyword>
<evidence type="ECO:0000256" key="8">
    <source>
        <dbReference type="ARBA" id="ARBA00022842"/>
    </source>
</evidence>
<gene>
    <name evidence="10" type="ORF">KFL_003540140</name>
</gene>
<evidence type="ECO:0000256" key="9">
    <source>
        <dbReference type="ARBA" id="ARBA00031547"/>
    </source>
</evidence>
<dbReference type="AlphaFoldDB" id="A0A1Y1IEC0"/>
<dbReference type="NCBIfam" id="NF000658">
    <property type="entry name" value="PRK00029.1"/>
    <property type="match status" value="1"/>
</dbReference>
<evidence type="ECO:0000313" key="10">
    <source>
        <dbReference type="EMBL" id="GAQ87461.1"/>
    </source>
</evidence>
<evidence type="ECO:0000256" key="1">
    <source>
        <dbReference type="ARBA" id="ARBA00001946"/>
    </source>
</evidence>
<evidence type="ECO:0000313" key="11">
    <source>
        <dbReference type="Proteomes" id="UP000054558"/>
    </source>
</evidence>
<evidence type="ECO:0000256" key="5">
    <source>
        <dbReference type="ARBA" id="ARBA00022723"/>
    </source>
</evidence>
<proteinExistence type="inferred from homology"/>
<keyword evidence="6" id="KW-0547">Nucleotide-binding</keyword>
<evidence type="ECO:0000256" key="2">
    <source>
        <dbReference type="ARBA" id="ARBA00009747"/>
    </source>
</evidence>
<dbReference type="InterPro" id="IPR003846">
    <property type="entry name" value="SelO"/>
</dbReference>
<dbReference type="Pfam" id="PF02696">
    <property type="entry name" value="SelO"/>
    <property type="match status" value="1"/>
</dbReference>
<protein>
    <recommendedName>
        <fullName evidence="9">Selenoprotein O</fullName>
    </recommendedName>
</protein>
<dbReference type="GO" id="GO:0046872">
    <property type="term" value="F:metal ion binding"/>
    <property type="evidence" value="ECO:0007669"/>
    <property type="project" value="UniProtKB-KW"/>
</dbReference>
<evidence type="ECO:0000256" key="3">
    <source>
        <dbReference type="ARBA" id="ARBA00022679"/>
    </source>
</evidence>
<evidence type="ECO:0000256" key="4">
    <source>
        <dbReference type="ARBA" id="ARBA00022695"/>
    </source>
</evidence>
<dbReference type="STRING" id="105231.A0A1Y1IEC0"/>
<name>A0A1Y1IEC0_KLENI</name>
<keyword evidence="11" id="KW-1185">Reference proteome</keyword>
<comment type="cofactor">
    <cofactor evidence="1">
        <name>Mg(2+)</name>
        <dbReference type="ChEBI" id="CHEBI:18420"/>
    </cofactor>
</comment>
<dbReference type="PANTHER" id="PTHR32057:SF14">
    <property type="entry name" value="PROTEIN ADENYLYLTRANSFERASE SELO, MITOCHONDRIAL"/>
    <property type="match status" value="1"/>
</dbReference>
<dbReference type="GO" id="GO:0005524">
    <property type="term" value="F:ATP binding"/>
    <property type="evidence" value="ECO:0007669"/>
    <property type="project" value="UniProtKB-KW"/>
</dbReference>
<dbReference type="PANTHER" id="PTHR32057">
    <property type="entry name" value="PROTEIN ADENYLYLTRANSFERASE SELO, MITOCHONDRIAL"/>
    <property type="match status" value="1"/>
</dbReference>
<dbReference type="Proteomes" id="UP000054558">
    <property type="component" value="Unassembled WGS sequence"/>
</dbReference>
<accession>A0A1Y1IEC0</accession>
<dbReference type="GO" id="GO:0009534">
    <property type="term" value="C:chloroplast thylakoid"/>
    <property type="evidence" value="ECO:0000318"/>
    <property type="project" value="GO_Central"/>
</dbReference>
<organism evidence="10 11">
    <name type="scientific">Klebsormidium nitens</name>
    <name type="common">Green alga</name>
    <name type="synonym">Ulothrix nitens</name>
    <dbReference type="NCBI Taxonomy" id="105231"/>
    <lineage>
        <taxon>Eukaryota</taxon>
        <taxon>Viridiplantae</taxon>
        <taxon>Streptophyta</taxon>
        <taxon>Klebsormidiophyceae</taxon>
        <taxon>Klebsormidiales</taxon>
        <taxon>Klebsormidiaceae</taxon>
        <taxon>Klebsormidium</taxon>
    </lineage>
</organism>
<dbReference type="GO" id="GO:0070733">
    <property type="term" value="F:AMPylase activity"/>
    <property type="evidence" value="ECO:0000318"/>
    <property type="project" value="GO_Central"/>
</dbReference>
<dbReference type="EMBL" id="DF237303">
    <property type="protein sequence ID" value="GAQ87461.1"/>
    <property type="molecule type" value="Genomic_DNA"/>
</dbReference>
<keyword evidence="3" id="KW-0808">Transferase</keyword>
<dbReference type="OrthoDB" id="10254721at2759"/>
<evidence type="ECO:0000256" key="7">
    <source>
        <dbReference type="ARBA" id="ARBA00022840"/>
    </source>
</evidence>
<keyword evidence="4" id="KW-0548">Nucleotidyltransferase</keyword>
<dbReference type="OMA" id="YGPYGWL"/>
<sequence>MACSAALGGSGLFTASLQRACGAIPLQSTRSSFLYCPALLFRNNLPCSSCRPLAGIASAKHDPILHQFANKRDVRSSAVSSEAAPLVAMGVETDQHGPGETLRKLEELEWDNSFVRELPADPSRNGPIRQVRKALFSYVEPQADVKEPAMVAYSDDAAKELLGLDPEELERPEAPLIFSGAARMEGSVTYAQNYGGHQFGSWAGQLGDGRAITLGELLNPRGERWELQLKGAGKTPYSRHADGQAVLRSSVREFLCSETMHGLGVPTTRALTLVTTGRGVWRDMFYDGDPKQEPGAVVCRIAPSFVRFGTFQLPASRGEAERPLVKQLADYVIKHHYPHLERGEAAERDAGAEASSSGEGAPAGGYNKYGALFKEVAERTARLAAKWQGVGFAHGVLNTDNMSILGLTIDYGPFAFVDAFDDQFTPNTSDPTRRYAFGNQPDVILWNMVQLANAFIEGELLTTPEAQELLPAYPLAFGTEYRALMAAKMGLPEYDADLTTTMFQLMKRDSVDFTNHFRALGDVTTGLDEQSASEEELLAPLEGVLGRSEKRSDWADWMRAYLGKLKDAGDSDSDRKKAMNRVNPRYVLRNYMLQNAIAAAETGDYGEVRTLLRLMRTPYEDQPGMERYAALPPSWSTKRGVCQLSCSS</sequence>
<keyword evidence="7" id="KW-0067">ATP-binding</keyword>
<keyword evidence="8" id="KW-0460">Magnesium</keyword>